<evidence type="ECO:0000259" key="2">
    <source>
        <dbReference type="Pfam" id="PF20256"/>
    </source>
</evidence>
<dbReference type="EMBL" id="FWPT01000002">
    <property type="protein sequence ID" value="SMA37792.1"/>
    <property type="molecule type" value="Genomic_DNA"/>
</dbReference>
<dbReference type="InterPro" id="IPR036856">
    <property type="entry name" value="Ald_Oxase/Xan_DH_a/b_sf"/>
</dbReference>
<dbReference type="Gene3D" id="3.30.365.10">
    <property type="entry name" value="Aldehyde oxidase/xanthine dehydrogenase, molybdopterin binding domain"/>
    <property type="match status" value="4"/>
</dbReference>
<dbReference type="GO" id="GO:0005506">
    <property type="term" value="F:iron ion binding"/>
    <property type="evidence" value="ECO:0007669"/>
    <property type="project" value="InterPro"/>
</dbReference>
<gene>
    <name evidence="3" type="primary">xdhA</name>
    <name evidence="3" type="ORF">EHSB41UT_00790</name>
</gene>
<dbReference type="AlphaFoldDB" id="A0A1X7AG37"/>
<dbReference type="EC" id="1.17.1.4" evidence="3"/>
<keyword evidence="4" id="KW-1185">Reference proteome</keyword>
<dbReference type="InterPro" id="IPR008274">
    <property type="entry name" value="AldOxase/xan_DH_MoCoBD1"/>
</dbReference>
<dbReference type="PANTHER" id="PTHR11908">
    <property type="entry name" value="XANTHINE DEHYDROGENASE"/>
    <property type="match status" value="1"/>
</dbReference>
<protein>
    <submittedName>
        <fullName evidence="3">Xanthine dehydrogenase molybdenum-binding subunit</fullName>
        <ecNumber evidence="3">1.17.1.4</ecNumber>
    </submittedName>
</protein>
<name>A0A1X7AG37_9GAMM</name>
<evidence type="ECO:0000313" key="4">
    <source>
        <dbReference type="Proteomes" id="UP000196573"/>
    </source>
</evidence>
<dbReference type="InterPro" id="IPR016208">
    <property type="entry name" value="Ald_Oxase/xanthine_DH-like"/>
</dbReference>
<dbReference type="Pfam" id="PF20256">
    <property type="entry name" value="MoCoBD_2"/>
    <property type="match status" value="2"/>
</dbReference>
<sequence length="924" mass="102139">MPHDETQLSSLFQQRCTRRRFIKTAAGTTVVVHFIPISAFSDITLPKEKSSNWQSEPGVAKQRIDGHAKVTGQKIYARDFRFYDMHGWPQDGQHIVIVRAKNTTNPFTGFDLKKLGSECQPVQVLYGDEIISRLHRPRHSKHFKHQDHPIPGPVNPVPDMAEHPYIVPRGETANYYGQPLAFLYFNNLSCSLKVQELLRTKEIATYDPELADLPYQASQGMMHLVRYHDGNRDLFSFYQNGGAKDYQKQADQWQQRIQQEIDQSDHGFHKMSCSMQAMDPMFMEPESGMAWYDSPSKTLNMLLGTQSPGDDVNNILTAFSHPKAPASVSTVNFYTCYLGGGFGGRDRSMLPLNLAIAAVASDGVPIRIANTRFEQFQSGVKRHGTKAIEQLHVDDQGFIQNQVVDITLDGGGRKNLSPFVVQQAALMSCGAYSIPKTSVHTSAEFSENIISGAQRGFGGPQAFFAIETLLDDIARTRELDPISLRMQNLLKPGGTFLTGSMVNDNLQMPLMLKTAQQHKIWQQQKAQREHWHRHHKLLYGVGFAMTMQSFGTGGEGLTNKVHLNRDGTIEVATESVDMGNGSATTLALATADVLGTNANNIHMGQSNLFPLLNMHTGGETRWKDDRWTAVGVSSSGACETAYHQSFIVGQAARVLYDAALIPAALALWQRNESPANMRWHKGLLVSDDERLTPLSMQQLAEQVYQDHGITTALAHGFHLRNWVTADYRINNQTYRWVIDGLAVQRAGSQKLDYVPRFNGQYPDPADQYMIRALFTPCASLIGLTVNAHTGETKVRESATILNAGKVLCEPLVSGQSQGGLAMSIGYTLMEDIPPGKDGAASGQWNLDKYQLPKAQDVPIDNQELVLIPPLPEQVAGRGIGEAAMCAVPAAISNAMMDATGHRFTSMPITSAKVLARLQGKPQPA</sequence>
<feature type="domain" description="Aldehyde oxidase/xanthine dehydrogenase second molybdopterin binding" evidence="2">
    <location>
        <begin position="517"/>
        <end position="606"/>
    </location>
</feature>
<dbReference type="OrthoDB" id="6177861at2"/>
<dbReference type="RefSeq" id="WP_087107132.1">
    <property type="nucleotide sequence ID" value="NZ_CBCSCN010000014.1"/>
</dbReference>
<reference evidence="3 4" key="1">
    <citation type="submission" date="2017-03" db="EMBL/GenBank/DDBJ databases">
        <authorList>
            <person name="Afonso C.L."/>
            <person name="Miller P.J."/>
            <person name="Scott M.A."/>
            <person name="Spackman E."/>
            <person name="Goraichik I."/>
            <person name="Dimitrov K.M."/>
            <person name="Suarez D.L."/>
            <person name="Swayne D.E."/>
        </authorList>
    </citation>
    <scope>NUCLEOTIDE SEQUENCE [LARGE SCALE GENOMIC DNA]</scope>
    <source>
        <strain evidence="3">SB41UT1</strain>
    </source>
</reference>
<evidence type="ECO:0000259" key="1">
    <source>
        <dbReference type="Pfam" id="PF02738"/>
    </source>
</evidence>
<dbReference type="PANTHER" id="PTHR11908:SF123">
    <property type="entry name" value="ALDEHYDE OXIDOREDUCTASE MOLYBDENUM-BINDING SUBUNIT PAOC"/>
    <property type="match status" value="1"/>
</dbReference>
<dbReference type="GO" id="GO:0004854">
    <property type="term" value="F:xanthine dehydrogenase activity"/>
    <property type="evidence" value="ECO:0007669"/>
    <property type="project" value="UniProtKB-EC"/>
</dbReference>
<dbReference type="Pfam" id="PF02738">
    <property type="entry name" value="MoCoBD_1"/>
    <property type="match status" value="1"/>
</dbReference>
<evidence type="ECO:0000313" key="3">
    <source>
        <dbReference type="EMBL" id="SMA37792.1"/>
    </source>
</evidence>
<feature type="domain" description="Aldehyde oxidase/xanthine dehydrogenase second molybdopterin binding" evidence="2">
    <location>
        <begin position="673"/>
        <end position="858"/>
    </location>
</feature>
<keyword evidence="3" id="KW-0560">Oxidoreductase</keyword>
<dbReference type="SUPFAM" id="SSF56003">
    <property type="entry name" value="Molybdenum cofactor-binding domain"/>
    <property type="match status" value="1"/>
</dbReference>
<dbReference type="Proteomes" id="UP000196573">
    <property type="component" value="Unassembled WGS sequence"/>
</dbReference>
<dbReference type="InterPro" id="IPR046867">
    <property type="entry name" value="AldOxase/xan_DH_MoCoBD2"/>
</dbReference>
<proteinExistence type="predicted"/>
<accession>A0A1X7AG37</accession>
<feature type="domain" description="Aldehyde oxidase/xanthine dehydrogenase first molybdopterin binding" evidence="1">
    <location>
        <begin position="256"/>
        <end position="489"/>
    </location>
</feature>
<organism evidence="3 4">
    <name type="scientific">Parendozoicomonas haliclonae</name>
    <dbReference type="NCBI Taxonomy" id="1960125"/>
    <lineage>
        <taxon>Bacteria</taxon>
        <taxon>Pseudomonadati</taxon>
        <taxon>Pseudomonadota</taxon>
        <taxon>Gammaproteobacteria</taxon>
        <taxon>Oceanospirillales</taxon>
        <taxon>Endozoicomonadaceae</taxon>
        <taxon>Parendozoicomonas</taxon>
    </lineage>
</organism>
<dbReference type="InterPro" id="IPR037165">
    <property type="entry name" value="AldOxase/xan_DH_Mopterin-bd_sf"/>
</dbReference>
<dbReference type="SUPFAM" id="SSF54665">
    <property type="entry name" value="CO dehydrogenase molybdoprotein N-domain-like"/>
    <property type="match status" value="1"/>
</dbReference>